<evidence type="ECO:0000313" key="2">
    <source>
        <dbReference type="EMBL" id="PRY46603.1"/>
    </source>
</evidence>
<keyword evidence="3" id="KW-1185">Reference proteome</keyword>
<dbReference type="AlphaFoldDB" id="A0A2T0TLR8"/>
<feature type="transmembrane region" description="Helical" evidence="1">
    <location>
        <begin position="12"/>
        <end position="34"/>
    </location>
</feature>
<reference evidence="2 3" key="1">
    <citation type="submission" date="2018-03" db="EMBL/GenBank/DDBJ databases">
        <title>Genomic Encyclopedia of Archaeal and Bacterial Type Strains, Phase II (KMG-II): from individual species to whole genera.</title>
        <authorList>
            <person name="Goeker M."/>
        </authorList>
    </citation>
    <scope>NUCLEOTIDE SEQUENCE [LARGE SCALE GENOMIC DNA]</scope>
    <source>
        <strain evidence="2 3">DSM 44720</strain>
    </source>
</reference>
<accession>A0A2T0TLR8</accession>
<keyword evidence="1" id="KW-0472">Membrane</keyword>
<feature type="transmembrane region" description="Helical" evidence="1">
    <location>
        <begin position="40"/>
        <end position="64"/>
    </location>
</feature>
<dbReference type="Proteomes" id="UP000239494">
    <property type="component" value="Unassembled WGS sequence"/>
</dbReference>
<protein>
    <submittedName>
        <fullName evidence="2">Uncharacterized protein</fullName>
    </submittedName>
</protein>
<evidence type="ECO:0000256" key="1">
    <source>
        <dbReference type="SAM" id="Phobius"/>
    </source>
</evidence>
<dbReference type="EMBL" id="PVTF01000001">
    <property type="protein sequence ID" value="PRY46603.1"/>
    <property type="molecule type" value="Genomic_DNA"/>
</dbReference>
<name>A0A2T0TLR8_9PSEU</name>
<organism evidence="2 3">
    <name type="scientific">Umezawaea tangerina</name>
    <dbReference type="NCBI Taxonomy" id="84725"/>
    <lineage>
        <taxon>Bacteria</taxon>
        <taxon>Bacillati</taxon>
        <taxon>Actinomycetota</taxon>
        <taxon>Actinomycetes</taxon>
        <taxon>Pseudonocardiales</taxon>
        <taxon>Pseudonocardiaceae</taxon>
        <taxon>Umezawaea</taxon>
    </lineage>
</organism>
<proteinExistence type="predicted"/>
<evidence type="ECO:0000313" key="3">
    <source>
        <dbReference type="Proteomes" id="UP000239494"/>
    </source>
</evidence>
<keyword evidence="1" id="KW-0812">Transmembrane</keyword>
<sequence length="324" mass="36893">MNDAASTTRKWLTRYAFGLACSIASLVSIILIGFDDKLTWRVFASSAGLNLLASIIFAIIFTVLSTKVQERNMLTSIQVEFSHLTDKMQRSLQATSALYLPSKVYESSNAPLQSFNHDLRKSLQGTSFYGFRGASAKFVRERIEKSSSKPQLVRIVIIDPSKESIVRRRAADRQQHPFGNSAIDVAMSDLRDEIYMSLVALFDIRHLCSIEVVLGEDTAVTRLEIFDDVAYISWYQAPGSEPQPFPETMRFEQGSFLYQSERMQLARRFEGNNVIRFRGSDTDDVISTFLTELSKTTIDENRLGELRKKYQNFIDPYRKVIQTS</sequence>
<keyword evidence="1" id="KW-1133">Transmembrane helix</keyword>
<gene>
    <name evidence="2" type="ORF">CLV43_101881</name>
</gene>
<comment type="caution">
    <text evidence="2">The sequence shown here is derived from an EMBL/GenBank/DDBJ whole genome shotgun (WGS) entry which is preliminary data.</text>
</comment>
<dbReference type="OrthoDB" id="3674885at2"/>
<dbReference type="RefSeq" id="WP_146174636.1">
    <property type="nucleotide sequence ID" value="NZ_PVTF01000001.1"/>
</dbReference>